<dbReference type="GO" id="GO:0005509">
    <property type="term" value="F:calcium ion binding"/>
    <property type="evidence" value="ECO:0007669"/>
    <property type="project" value="InterPro"/>
</dbReference>
<feature type="domain" description="Cadherin" evidence="1">
    <location>
        <begin position="1110"/>
        <end position="1184"/>
    </location>
</feature>
<name>A0A5N7MSA2_9HYPH</name>
<evidence type="ECO:0000313" key="2">
    <source>
        <dbReference type="EMBL" id="MPR28984.1"/>
    </source>
</evidence>
<dbReference type="InterPro" id="IPR002126">
    <property type="entry name" value="Cadherin-like_dom"/>
</dbReference>
<evidence type="ECO:0000313" key="3">
    <source>
        <dbReference type="Proteomes" id="UP000403266"/>
    </source>
</evidence>
<dbReference type="PANTHER" id="PTHR21559">
    <property type="entry name" value="DYSTROGLYCAN-RELATED"/>
    <property type="match status" value="1"/>
</dbReference>
<gene>
    <name evidence="2" type="ORF">FS320_28660</name>
</gene>
<evidence type="ECO:0000259" key="1">
    <source>
        <dbReference type="PROSITE" id="PS50268"/>
    </source>
</evidence>
<accession>A0A5N7MSA2</accession>
<dbReference type="PANTHER" id="PTHR21559:SF21">
    <property type="entry name" value="DYSTROGLYCAN 1"/>
    <property type="match status" value="1"/>
</dbReference>
<dbReference type="GO" id="GO:0007156">
    <property type="term" value="P:homophilic cell adhesion via plasma membrane adhesion molecules"/>
    <property type="evidence" value="ECO:0007669"/>
    <property type="project" value="InterPro"/>
</dbReference>
<dbReference type="InterPro" id="IPR015919">
    <property type="entry name" value="Cadherin-like_sf"/>
</dbReference>
<dbReference type="PRINTS" id="PR00313">
    <property type="entry name" value="CABNDNGRPT"/>
</dbReference>
<dbReference type="NCBIfam" id="NF012211">
    <property type="entry name" value="tand_rpt_95"/>
    <property type="match status" value="12"/>
</dbReference>
<dbReference type="Pfam" id="PF00353">
    <property type="entry name" value="HemolysinCabind"/>
    <property type="match status" value="4"/>
</dbReference>
<protein>
    <submittedName>
        <fullName evidence="2">Tandem-95 repeat protein</fullName>
    </submittedName>
</protein>
<dbReference type="Pfam" id="PF05345">
    <property type="entry name" value="He_PIG"/>
    <property type="match status" value="16"/>
</dbReference>
<dbReference type="Gene3D" id="2.60.40.10">
    <property type="entry name" value="Immunoglobulins"/>
    <property type="match status" value="16"/>
</dbReference>
<dbReference type="SMART" id="SM00736">
    <property type="entry name" value="CADG"/>
    <property type="match status" value="16"/>
</dbReference>
<dbReference type="GO" id="GO:0043236">
    <property type="term" value="F:laminin binding"/>
    <property type="evidence" value="ECO:0007669"/>
    <property type="project" value="TreeGrafter"/>
</dbReference>
<dbReference type="GO" id="GO:0016011">
    <property type="term" value="C:dystroglycan complex"/>
    <property type="evidence" value="ECO:0007669"/>
    <property type="project" value="TreeGrafter"/>
</dbReference>
<comment type="caution">
    <text evidence="2">The sequence shown here is derived from an EMBL/GenBank/DDBJ whole genome shotgun (WGS) entry which is preliminary data.</text>
</comment>
<dbReference type="EMBL" id="VOSK01000188">
    <property type="protein sequence ID" value="MPR28984.1"/>
    <property type="molecule type" value="Genomic_DNA"/>
</dbReference>
<dbReference type="InterPro" id="IPR006644">
    <property type="entry name" value="Cadg"/>
</dbReference>
<dbReference type="InterPro" id="IPR013783">
    <property type="entry name" value="Ig-like_fold"/>
</dbReference>
<dbReference type="InterPro" id="IPR018511">
    <property type="entry name" value="Hemolysin-typ_Ca-bd_CS"/>
</dbReference>
<dbReference type="SUPFAM" id="SSF49313">
    <property type="entry name" value="Cadherin-like"/>
    <property type="match status" value="16"/>
</dbReference>
<proteinExistence type="predicted"/>
<dbReference type="Gene3D" id="2.150.10.10">
    <property type="entry name" value="Serralysin-like metalloprotease, C-terminal"/>
    <property type="match status" value="3"/>
</dbReference>
<dbReference type="PROSITE" id="PS50268">
    <property type="entry name" value="CADHERIN_2"/>
    <property type="match status" value="2"/>
</dbReference>
<dbReference type="SUPFAM" id="SSF51120">
    <property type="entry name" value="beta-Roll"/>
    <property type="match status" value="3"/>
</dbReference>
<dbReference type="InterPro" id="IPR011049">
    <property type="entry name" value="Serralysin-like_metalloprot_C"/>
</dbReference>
<dbReference type="InterPro" id="IPR001343">
    <property type="entry name" value="Hemolysn_Ca-bd"/>
</dbReference>
<dbReference type="Proteomes" id="UP000403266">
    <property type="component" value="Unassembled WGS sequence"/>
</dbReference>
<keyword evidence="3" id="KW-1185">Reference proteome</keyword>
<reference evidence="2 3" key="1">
    <citation type="journal article" date="2019" name="Syst. Appl. Microbiol.">
        <title>Microvirga tunisiensis sp. nov., a root nodule symbiotic bacterium isolated from Lupinus micranthus and L. luteus grown in Northern Tunisia.</title>
        <authorList>
            <person name="Msaddak A."/>
            <person name="Rejili M."/>
            <person name="Duran D."/>
            <person name="Mars M."/>
            <person name="Palacios J.M."/>
            <person name="Ruiz-Argueso T."/>
            <person name="Rey L."/>
            <person name="Imperial J."/>
        </authorList>
    </citation>
    <scope>NUCLEOTIDE SEQUENCE [LARGE SCALE GENOMIC DNA]</scope>
    <source>
        <strain evidence="2 3">Lmie10</strain>
    </source>
</reference>
<organism evidence="2 3">
    <name type="scientific">Microvirga tunisiensis</name>
    <dbReference type="NCBI Taxonomy" id="2108360"/>
    <lineage>
        <taxon>Bacteria</taxon>
        <taxon>Pseudomonadati</taxon>
        <taxon>Pseudomonadota</taxon>
        <taxon>Alphaproteobacteria</taxon>
        <taxon>Hyphomicrobiales</taxon>
        <taxon>Methylobacteriaceae</taxon>
        <taxon>Microvirga</taxon>
    </lineage>
</organism>
<feature type="domain" description="Cadherin" evidence="1">
    <location>
        <begin position="890"/>
        <end position="992"/>
    </location>
</feature>
<sequence>MTYSYSGLLVDQSVKEDTAWSYQLSDWLPWNWTYSATSADGTPLPSWITFNAATRTFSGTPPQDQNGSIAIAVYAREGSRLVGSDVFTLSISPVNDAPTVRTNIIDQTIAEDTIWSFQVPAGTFTDVDNSSLTYTATLATGAGLPSWLSFNAATHTFTGRPPQDFNGSIELKITASDGSLSTSDTFKLTVNAVNDTPVVAQPIADQSMAEDTQWSYQIPAGAFTDVDNASLTYTAALEDGSALPSWLTFNGTTRTFAGTPPANVTGTYNVKVTASDGAATASDTFKLTINPVNDAPVVSAAVADQTVAEDTSWSFLIPVGAFTDVDNASLTYKAALASGAALPSWLSFDAATRTFSGTPPQNYNGSIDLTVTASDGLLSTTDTFTLTVAPVNDAPVVAAPLADQRIDEDTPWSFQVPAGAFKDVESANLTYTAALANGSPLPAWLGFNASTRTFVGTPPQDTNGSMEVRVTASDGTATVSDTFTLTIDPVNDAPVVRTPIVDQSTPEDTAWTFQVPAKAFADVDSSLIYKAALANGGTLPNWLSFDAATQTFSGTPPEDFTGSIDLTITANDGALSTSDTFTLTITPTNDAPVVKTPIRNQFITEDMAWTFQVPTNAFADVDSSSLTYAATLSDGVALPSWLTFDAATGTFSGTPPRDFSGDLELKVTASDGSLSVSDTFRLTIDPVNDAPILSTPITDVTIHEEEDWTFQVPTNAFADVDSSSLTYTATLANGATLPSWLTFDASTRTFSGKPPRDISGAFDLEVTANDGEFSISDTFTLNVLAIDNPPVVAPIADQTVAEDTPWLFTLPANAFVDPDSSGLTYTASLANGAALPPWLRFDEATETFSGVPPRNFTGSFDLKVTAKDGTSETSSTFKLIIEPVNDAPVAAPAANQSVAEDTPWAFQLPASAFSDVDSTSLTYTAALSDGSALPAWLSFDAQNGTFTGTPPRDSTGTLDLTVSASDGLLSASETFQLTIDPVNDAPVGGPSIGNQSIAEDTQWTFQVPASTFDDVDSTLTYSATLADGAALPSWLTFDAATQTFSGTPPQNFTGSLDLTVTASDGFFALSDTFGLTVTPTNDAPAAAPIPNQTIAEDALWTFQIPAGTFSDSDSASLTYTATLSNGSALPEWLSFDTVTGMFSGTPPLDSTGTLDLTVSASDGSLDVSETFRLTITPVNDAPVVGTAITNQSISEDTAWTFQVPAQAFTDVDSDSLIYSATLWDGAALPPWLAFDAATQTFMGKPPLNYTGSIDLKISASDGSLSTSATFTLTVTPVNDAPMIATPIADQTAVESVVWSFQVPNTAFSDIDGDSVTYTAALSDGSRLPSWLAFDAATGTFSGTPPLNQPGNLDITVTASDGSLAVSDTFRLTLAPVNDAPILAKLIADQTVSEETTWSFAVPSGSFADADSDLTYTATLADGSALPSWLLFDAITQTFSGTPPQNYTGPIDLKVISSDGALIASDTFTLTVMPVNDAPIVSAPILDQAVSPGTNWWFQVPTGSFSDVDRDSLTYAATLADGTALPSWVAFDMMTGTFSGMPPLSQTGSLDFTITASDGSFTASDTFTLLIKSNAGGPIAEGAYDDLIEAGDGDDWIHGGLGNDEMQGEGGNDTIYGGQDNGRILRDLTTGKLTELAIGDNLYGNDGQDTYYYAQGDGIDLIWDFRPGEDVIKISGFNPQDVKVTFVRGVTNRIGTPGHDKLALFFGNDAGAIVFNDFPGPKTGDVILDFGTSQLTWFDLLSIANTQIGDTVVSAVPAGPSPDPNYNPTGTGTPVELSGGNGNDILNGGTGADRLYGNDGYNWLEGFTGDDQLFGGNAQDVLVGAEGRDRLYGNEGVNWIDGGADDDELYGGNVQDTLLGGSGNDTIYSNGGDDLLVGGAGADKLYGTGGTDIIYGDDTVGIVFTPPAKPVIEPPPPPPPVPDSVTTSTSLTLAPGVRNVTATGKASVSLTGNELDNVMTGNTGKNTISAGAGNDVINGGYGNDRLYGSTGKDAFVFTTKLGTSTTDRTVNLDTISDFSVKDDTLQLDNAVFKKIGKAGKLNKAYFTIGEQAKDKNDYVIYNKKTGILSYDADGSGSGKAVEFAKLAKNLKLTSADFFTI</sequence>
<dbReference type="PROSITE" id="PS00330">
    <property type="entry name" value="HEMOLYSIN_CALCIUM"/>
    <property type="match status" value="2"/>
</dbReference>